<dbReference type="Proteomes" id="UP001146453">
    <property type="component" value="Unassembled WGS sequence"/>
</dbReference>
<evidence type="ECO:0000313" key="2">
    <source>
        <dbReference type="Proteomes" id="UP001146453"/>
    </source>
</evidence>
<evidence type="ECO:0000313" key="1">
    <source>
        <dbReference type="EMBL" id="MCZ9292289.1"/>
    </source>
</evidence>
<comment type="caution">
    <text evidence="1">The sequence shown here is derived from an EMBL/GenBank/DDBJ whole genome shotgun (WGS) entry which is preliminary data.</text>
</comment>
<dbReference type="EMBL" id="JAKMUR010000017">
    <property type="protein sequence ID" value="MCZ9292289.1"/>
    <property type="molecule type" value="Genomic_DNA"/>
</dbReference>
<accession>A0ABT4R9T8</accession>
<name>A0ABT4R9T8_9CORY</name>
<sequence>MPRQAGYYEWDDADLRPGSKKEGGWHQTLFDADGKLKGNARFVPSDEAEFEPTVVYETVYVTSDTRREEFFDDEMKEAIAEALTALLMQGASRIAPHAKAWFGKRVRAMRHSAKWGRGKQVEQSQVGQGDEVVDEVLSSALVESDQPVPRPKMSSSEAQARMIAATAAQAFAEEQMRMVTGAEIVDASDIDEVRMQLASIPKQELEDLIALLGRRPELLSDDNLANLAASLQRQHRELEPAPKRRESQK</sequence>
<protein>
    <submittedName>
        <fullName evidence="1">Uncharacterized protein</fullName>
    </submittedName>
</protein>
<keyword evidence="2" id="KW-1185">Reference proteome</keyword>
<reference evidence="1" key="1">
    <citation type="submission" date="2022-02" db="EMBL/GenBank/DDBJ databases">
        <title>Corynebacterium sp. from urogenital microbiome.</title>
        <authorList>
            <person name="Cappelli E.A."/>
            <person name="Ribeiro T.G."/>
            <person name="Peixe L."/>
        </authorList>
    </citation>
    <scope>NUCLEOTIDE SEQUENCE</scope>
    <source>
        <strain evidence="1">C8Ua_144</strain>
    </source>
</reference>
<proteinExistence type="predicted"/>
<organism evidence="1 2">
    <name type="scientific">Corynebacterium lehmanniae</name>
    <dbReference type="NCBI Taxonomy" id="2913497"/>
    <lineage>
        <taxon>Bacteria</taxon>
        <taxon>Bacillati</taxon>
        <taxon>Actinomycetota</taxon>
        <taxon>Actinomycetes</taxon>
        <taxon>Mycobacteriales</taxon>
        <taxon>Corynebacteriaceae</taxon>
        <taxon>Corynebacterium</taxon>
    </lineage>
</organism>
<dbReference type="RefSeq" id="WP_269952597.1">
    <property type="nucleotide sequence ID" value="NZ_JAKMUR010000017.1"/>
</dbReference>
<gene>
    <name evidence="1" type="ORF">L8U61_09090</name>
</gene>